<feature type="region of interest" description="Disordered" evidence="1">
    <location>
        <begin position="13"/>
        <end position="71"/>
    </location>
</feature>
<dbReference type="EMBL" id="BMAU01021358">
    <property type="protein sequence ID" value="GFY21663.1"/>
    <property type="molecule type" value="Genomic_DNA"/>
</dbReference>
<dbReference type="SUPFAM" id="SSF58113">
    <property type="entry name" value="Apolipoprotein A-I"/>
    <property type="match status" value="1"/>
</dbReference>
<accession>A0A8X6T8R7</accession>
<dbReference type="Gene3D" id="1.20.120.20">
    <property type="entry name" value="Apolipoprotein"/>
    <property type="match status" value="1"/>
</dbReference>
<protein>
    <submittedName>
        <fullName evidence="2">CCHC-type domain-containing protein</fullName>
    </submittedName>
</protein>
<sequence>MDEQLKALLERINALKSGQEDMQKSQEETTERMENMQRSQEETKERMENMQRSQEETKNELKEGMQKGLDDTKNELKERMEKCQEELKDSLEKKIDNVEEKINSVEEKITLKVEEKIAVVEEKIEKKVEPVEERIREQVDERIEGVVENFSLISQRMEDLKKKLLAGRNENKSKSVHVSAFPEPVLASPVPVPASPISVKLSTYDGKTNWEVYKTQFPKPMDGMKGSKHVSQQHPLEPEILQGIRTSADENKTPENRRKLSGICLQSRKAPQLGFLRLPSNCERNNLFQYFVDGLKEGEIQKAVRMANVQDLKSALLYALKVEATNEASYRDSHSV</sequence>
<feature type="compositionally biased region" description="Basic and acidic residues" evidence="1">
    <location>
        <begin position="18"/>
        <end position="71"/>
    </location>
</feature>
<organism evidence="2 3">
    <name type="scientific">Trichonephila clavipes</name>
    <name type="common">Golden silk orbweaver</name>
    <name type="synonym">Nephila clavipes</name>
    <dbReference type="NCBI Taxonomy" id="2585209"/>
    <lineage>
        <taxon>Eukaryota</taxon>
        <taxon>Metazoa</taxon>
        <taxon>Ecdysozoa</taxon>
        <taxon>Arthropoda</taxon>
        <taxon>Chelicerata</taxon>
        <taxon>Arachnida</taxon>
        <taxon>Araneae</taxon>
        <taxon>Araneomorphae</taxon>
        <taxon>Entelegynae</taxon>
        <taxon>Araneoidea</taxon>
        <taxon>Nephilidae</taxon>
        <taxon>Trichonephila</taxon>
    </lineage>
</organism>
<dbReference type="Proteomes" id="UP000887159">
    <property type="component" value="Unassembled WGS sequence"/>
</dbReference>
<dbReference type="AlphaFoldDB" id="A0A8X6T8R7"/>
<proteinExistence type="predicted"/>
<evidence type="ECO:0000313" key="2">
    <source>
        <dbReference type="EMBL" id="GFY21663.1"/>
    </source>
</evidence>
<evidence type="ECO:0000256" key="1">
    <source>
        <dbReference type="SAM" id="MobiDB-lite"/>
    </source>
</evidence>
<evidence type="ECO:0000313" key="3">
    <source>
        <dbReference type="Proteomes" id="UP000887159"/>
    </source>
</evidence>
<name>A0A8X6T8R7_TRICX</name>
<reference evidence="2" key="1">
    <citation type="submission" date="2020-08" db="EMBL/GenBank/DDBJ databases">
        <title>Multicomponent nature underlies the extraordinary mechanical properties of spider dragline silk.</title>
        <authorList>
            <person name="Kono N."/>
            <person name="Nakamura H."/>
            <person name="Mori M."/>
            <person name="Yoshida Y."/>
            <person name="Ohtoshi R."/>
            <person name="Malay A.D."/>
            <person name="Moran D.A.P."/>
            <person name="Tomita M."/>
            <person name="Numata K."/>
            <person name="Arakawa K."/>
        </authorList>
    </citation>
    <scope>NUCLEOTIDE SEQUENCE</scope>
</reference>
<gene>
    <name evidence="2" type="primary">NCL1_54662</name>
    <name evidence="2" type="ORF">TNCV_1168081</name>
</gene>
<keyword evidence="3" id="KW-1185">Reference proteome</keyword>
<comment type="caution">
    <text evidence="2">The sequence shown here is derived from an EMBL/GenBank/DDBJ whole genome shotgun (WGS) entry which is preliminary data.</text>
</comment>